<keyword evidence="3" id="KW-0560">Oxidoreductase</keyword>
<evidence type="ECO:0000259" key="6">
    <source>
        <dbReference type="Pfam" id="PF00296"/>
    </source>
</evidence>
<comment type="caution">
    <text evidence="7">The sequence shown here is derived from an EMBL/GenBank/DDBJ whole genome shotgun (WGS) entry which is preliminary data.</text>
</comment>
<gene>
    <name evidence="7" type="ORF">CU103_08150</name>
</gene>
<feature type="region of interest" description="Disordered" evidence="5">
    <location>
        <begin position="1"/>
        <end position="27"/>
    </location>
</feature>
<dbReference type="SUPFAM" id="SSF51679">
    <property type="entry name" value="Bacterial luciferase-like"/>
    <property type="match status" value="1"/>
</dbReference>
<feature type="domain" description="Luciferase-like" evidence="6">
    <location>
        <begin position="28"/>
        <end position="174"/>
    </location>
</feature>
<evidence type="ECO:0000256" key="1">
    <source>
        <dbReference type="ARBA" id="ARBA00022630"/>
    </source>
</evidence>
<evidence type="ECO:0000313" key="8">
    <source>
        <dbReference type="Proteomes" id="UP000241764"/>
    </source>
</evidence>
<dbReference type="PANTHER" id="PTHR42847:SF4">
    <property type="entry name" value="ALKANESULFONATE MONOOXYGENASE-RELATED"/>
    <property type="match status" value="1"/>
</dbReference>
<dbReference type="InterPro" id="IPR011251">
    <property type="entry name" value="Luciferase-like_dom"/>
</dbReference>
<dbReference type="InterPro" id="IPR036661">
    <property type="entry name" value="Luciferase-like_sf"/>
</dbReference>
<dbReference type="GO" id="GO:0008726">
    <property type="term" value="F:alkanesulfonate monooxygenase activity"/>
    <property type="evidence" value="ECO:0007669"/>
    <property type="project" value="TreeGrafter"/>
</dbReference>
<reference evidence="8" key="1">
    <citation type="submission" date="2017-11" db="EMBL/GenBank/DDBJ databases">
        <authorList>
            <person name="Kuznetsova I."/>
            <person name="Sazanova A."/>
            <person name="Chirak E."/>
            <person name="Safronova V."/>
            <person name="Willems A."/>
        </authorList>
    </citation>
    <scope>NUCLEOTIDE SEQUENCE [LARGE SCALE GENOMIC DNA]</scope>
    <source>
        <strain evidence="8">CCBAU 03422</strain>
    </source>
</reference>
<organism evidence="7 8">
    <name type="scientific">Phyllobacterium sophorae</name>
    <dbReference type="NCBI Taxonomy" id="1520277"/>
    <lineage>
        <taxon>Bacteria</taxon>
        <taxon>Pseudomonadati</taxon>
        <taxon>Pseudomonadota</taxon>
        <taxon>Alphaproteobacteria</taxon>
        <taxon>Hyphomicrobiales</taxon>
        <taxon>Phyllobacteriaceae</taxon>
        <taxon>Phyllobacterium</taxon>
    </lineage>
</organism>
<dbReference type="Proteomes" id="UP000241764">
    <property type="component" value="Unassembled WGS sequence"/>
</dbReference>
<dbReference type="GO" id="GO:0046306">
    <property type="term" value="P:alkanesulfonate catabolic process"/>
    <property type="evidence" value="ECO:0007669"/>
    <property type="project" value="TreeGrafter"/>
</dbReference>
<evidence type="ECO:0000313" key="7">
    <source>
        <dbReference type="EMBL" id="PSH65009.1"/>
    </source>
</evidence>
<evidence type="ECO:0000256" key="4">
    <source>
        <dbReference type="ARBA" id="ARBA00023033"/>
    </source>
</evidence>
<dbReference type="OrthoDB" id="9814695at2"/>
<dbReference type="AlphaFoldDB" id="A0A2P7BEZ6"/>
<accession>A0A2P7BEZ6</accession>
<protein>
    <recommendedName>
        <fullName evidence="6">Luciferase-like domain-containing protein</fullName>
    </recommendedName>
</protein>
<keyword evidence="2" id="KW-0288">FMN</keyword>
<keyword evidence="1" id="KW-0285">Flavoprotein</keyword>
<dbReference type="Gene3D" id="3.20.20.30">
    <property type="entry name" value="Luciferase-like domain"/>
    <property type="match status" value="1"/>
</dbReference>
<dbReference type="PANTHER" id="PTHR42847">
    <property type="entry name" value="ALKANESULFONATE MONOOXYGENASE"/>
    <property type="match status" value="1"/>
</dbReference>
<sequence length="216" mass="24374">MATSQISGHVLSRTHPDASSRNPSTHGCARQLTELDRLSDGRLSIRFPAGLKVAANDQERRVPRNPVEMFQQTDEYLVLLKRLWSNDRSFDHQGPFYSVTAGYVDRRSPRRAGIPIRMGGTSGTALKFAGRHADMFELTPGTPEEVVKLMERMQVAAASYGREDKMRFALPVSVGALRQPFQILRLQNSMPLPKKSTFLVRQCKSARNWSLHVHRC</sequence>
<evidence type="ECO:0000256" key="5">
    <source>
        <dbReference type="SAM" id="MobiDB-lite"/>
    </source>
</evidence>
<dbReference type="Pfam" id="PF00296">
    <property type="entry name" value="Bac_luciferase"/>
    <property type="match status" value="1"/>
</dbReference>
<keyword evidence="8" id="KW-1185">Reference proteome</keyword>
<dbReference type="EMBL" id="PGGM01000003">
    <property type="protein sequence ID" value="PSH65009.1"/>
    <property type="molecule type" value="Genomic_DNA"/>
</dbReference>
<evidence type="ECO:0000256" key="2">
    <source>
        <dbReference type="ARBA" id="ARBA00022643"/>
    </source>
</evidence>
<proteinExistence type="predicted"/>
<name>A0A2P7BEZ6_9HYPH</name>
<keyword evidence="4" id="KW-0503">Monooxygenase</keyword>
<dbReference type="InterPro" id="IPR050172">
    <property type="entry name" value="SsuD_RutA_monooxygenase"/>
</dbReference>
<evidence type="ECO:0000256" key="3">
    <source>
        <dbReference type="ARBA" id="ARBA00023002"/>
    </source>
</evidence>